<feature type="transmembrane region" description="Helical" evidence="7">
    <location>
        <begin position="388"/>
        <end position="410"/>
    </location>
</feature>
<evidence type="ECO:0000313" key="8">
    <source>
        <dbReference type="EMBL" id="MBB5719182.1"/>
    </source>
</evidence>
<dbReference type="RefSeq" id="WP_184003662.1">
    <property type="nucleotide sequence ID" value="NZ_BAABIF010000012.1"/>
</dbReference>
<feature type="transmembrane region" description="Helical" evidence="7">
    <location>
        <begin position="78"/>
        <end position="98"/>
    </location>
</feature>
<feature type="transmembrane region" description="Helical" evidence="7">
    <location>
        <begin position="528"/>
        <end position="547"/>
    </location>
</feature>
<dbReference type="EMBL" id="JACIJI010000003">
    <property type="protein sequence ID" value="MBB5719182.1"/>
    <property type="molecule type" value="Genomic_DNA"/>
</dbReference>
<feature type="transmembrane region" description="Helical" evidence="7">
    <location>
        <begin position="127"/>
        <end position="147"/>
    </location>
</feature>
<dbReference type="InterPro" id="IPR038377">
    <property type="entry name" value="Na/Glc_symporter_sf"/>
</dbReference>
<feature type="transmembrane region" description="Helical" evidence="7">
    <location>
        <begin position="417"/>
        <end position="437"/>
    </location>
</feature>
<feature type="transmembrane region" description="Helical" evidence="7">
    <location>
        <begin position="186"/>
        <end position="204"/>
    </location>
</feature>
<evidence type="ECO:0000256" key="5">
    <source>
        <dbReference type="ARBA" id="ARBA00023136"/>
    </source>
</evidence>
<evidence type="ECO:0000256" key="4">
    <source>
        <dbReference type="ARBA" id="ARBA00022989"/>
    </source>
</evidence>
<dbReference type="GO" id="GO:0005412">
    <property type="term" value="F:D-glucose:sodium symporter activity"/>
    <property type="evidence" value="ECO:0007669"/>
    <property type="project" value="TreeGrafter"/>
</dbReference>
<name>A0A840Z0D3_9SPHN</name>
<evidence type="ECO:0000256" key="2">
    <source>
        <dbReference type="ARBA" id="ARBA00006434"/>
    </source>
</evidence>
<feature type="transmembrane region" description="Helical" evidence="7">
    <location>
        <begin position="469"/>
        <end position="489"/>
    </location>
</feature>
<reference evidence="8 9" key="1">
    <citation type="submission" date="2020-08" db="EMBL/GenBank/DDBJ databases">
        <title>Genomic Encyclopedia of Type Strains, Phase IV (KMG-IV): sequencing the most valuable type-strain genomes for metagenomic binning, comparative biology and taxonomic classification.</title>
        <authorList>
            <person name="Goeker M."/>
        </authorList>
    </citation>
    <scope>NUCLEOTIDE SEQUENCE [LARGE SCALE GENOMIC DNA]</scope>
    <source>
        <strain evidence="8 9">DSM 27203</strain>
    </source>
</reference>
<feature type="transmembrane region" description="Helical" evidence="7">
    <location>
        <begin position="153"/>
        <end position="174"/>
    </location>
</feature>
<organism evidence="8 9">
    <name type="scientific">Stakelama sediminis</name>
    <dbReference type="NCBI Taxonomy" id="463200"/>
    <lineage>
        <taxon>Bacteria</taxon>
        <taxon>Pseudomonadati</taxon>
        <taxon>Pseudomonadota</taxon>
        <taxon>Alphaproteobacteria</taxon>
        <taxon>Sphingomonadales</taxon>
        <taxon>Sphingomonadaceae</taxon>
        <taxon>Stakelama</taxon>
    </lineage>
</organism>
<comment type="caution">
    <text evidence="8">The sequence shown here is derived from an EMBL/GenBank/DDBJ whole genome shotgun (WGS) entry which is preliminary data.</text>
</comment>
<comment type="subcellular location">
    <subcellularLocation>
        <location evidence="1">Membrane</location>
        <topology evidence="1">Multi-pass membrane protein</topology>
    </subcellularLocation>
</comment>
<dbReference type="Gene3D" id="1.20.1730.10">
    <property type="entry name" value="Sodium/glucose cotransporter"/>
    <property type="match status" value="1"/>
</dbReference>
<dbReference type="AlphaFoldDB" id="A0A840Z0D3"/>
<keyword evidence="4 7" id="KW-1133">Transmembrane helix</keyword>
<keyword evidence="9" id="KW-1185">Reference proteome</keyword>
<dbReference type="InterPro" id="IPR001734">
    <property type="entry name" value="Na/solute_symporter"/>
</dbReference>
<comment type="similarity">
    <text evidence="2 6">Belongs to the sodium:solute symporter (SSF) (TC 2.A.21) family.</text>
</comment>
<accession>A0A840Z0D3</accession>
<sequence length="606" mass="65669">MQLQPLDWIIMLSVIAIGIILGLLPSKAAGESAESYFLSGRTMKWWLLGTSMVATTFSTDTPNLVANLTRTSGAAGNWAWWAFLLTSMTTTFFFSHLWRRSGVSTDVEFYEMRYSGRVASALRIFRGLYIGVLINVIITAAVTLAAIKFGAVLLGLTPVQTVVVACAATGLFAMAGGLKGVLLSDFFLFFTAMIGAFAAAYFAVTLPQVGGIHALFARPEIHKASAILPSLHDHDAVIGLLIMPLLVQWWSVWYPGAEPGGGGYVAQRMLAAKDEKHAMGGMLLFNVAHYALRSWPWIVVALASMVVFPDLASLRRAFPNIDPHVIGDDMAYPAMLTFLPSGWLGLVAASLTAAYMSTAGTSLNLGSSYVVLDIYRRFMRPDAPEREYVLVGRIVTVVLMIIIALVALTLRNALQTFQILLSVGAGTGLLFLLRWYWPRISAWSELAAMTISFIVSIVLEFAAPNMDSALRLCLSVGITTVGWIAVTLLTPPTDEKVLQAFFDRVHPPGPGWRRYRDPEVGNAQRGQLGTAFFCTIAGCAMVYGILFSVGEALRGDTITAIWLGGAAAIAAVALFFGWKRIDFEADLPDEPEVLPVETTPHLAGAQ</sequence>
<feature type="transmembrane region" description="Helical" evidence="7">
    <location>
        <begin position="294"/>
        <end position="314"/>
    </location>
</feature>
<feature type="transmembrane region" description="Helical" evidence="7">
    <location>
        <begin position="6"/>
        <end position="24"/>
    </location>
</feature>
<keyword evidence="5 7" id="KW-0472">Membrane</keyword>
<dbReference type="CDD" id="cd11477">
    <property type="entry name" value="SLC5sbd_u1"/>
    <property type="match status" value="1"/>
</dbReference>
<dbReference type="Proteomes" id="UP000554342">
    <property type="component" value="Unassembled WGS sequence"/>
</dbReference>
<dbReference type="PANTHER" id="PTHR11819:SF77">
    <property type="entry name" value="SODIUM_GLUCOSE COTRANSPORT PROTEIN"/>
    <property type="match status" value="1"/>
</dbReference>
<feature type="transmembrane region" description="Helical" evidence="7">
    <location>
        <begin position="559"/>
        <end position="578"/>
    </location>
</feature>
<gene>
    <name evidence="8" type="ORF">FHR23_002120</name>
</gene>
<feature type="transmembrane region" description="Helical" evidence="7">
    <location>
        <begin position="335"/>
        <end position="356"/>
    </location>
</feature>
<keyword evidence="3 7" id="KW-0812">Transmembrane</keyword>
<feature type="transmembrane region" description="Helical" evidence="7">
    <location>
        <begin position="443"/>
        <end position="462"/>
    </location>
</feature>
<evidence type="ECO:0000256" key="1">
    <source>
        <dbReference type="ARBA" id="ARBA00004141"/>
    </source>
</evidence>
<dbReference type="PROSITE" id="PS50283">
    <property type="entry name" value="NA_SOLUT_SYMP_3"/>
    <property type="match status" value="1"/>
</dbReference>
<feature type="transmembrane region" description="Helical" evidence="7">
    <location>
        <begin position="45"/>
        <end position="66"/>
    </location>
</feature>
<evidence type="ECO:0000313" key="9">
    <source>
        <dbReference type="Proteomes" id="UP000554342"/>
    </source>
</evidence>
<dbReference type="PANTHER" id="PTHR11819">
    <property type="entry name" value="SOLUTE CARRIER FAMILY 5"/>
    <property type="match status" value="1"/>
</dbReference>
<proteinExistence type="inferred from homology"/>
<evidence type="ECO:0000256" key="3">
    <source>
        <dbReference type="ARBA" id="ARBA00022692"/>
    </source>
</evidence>
<dbReference type="GO" id="GO:0005886">
    <property type="term" value="C:plasma membrane"/>
    <property type="evidence" value="ECO:0007669"/>
    <property type="project" value="TreeGrafter"/>
</dbReference>
<dbReference type="Pfam" id="PF00474">
    <property type="entry name" value="SSF"/>
    <property type="match status" value="1"/>
</dbReference>
<evidence type="ECO:0000256" key="7">
    <source>
        <dbReference type="SAM" id="Phobius"/>
    </source>
</evidence>
<protein>
    <submittedName>
        <fullName evidence="8">Na+/proline symporter</fullName>
    </submittedName>
</protein>
<evidence type="ECO:0000256" key="6">
    <source>
        <dbReference type="RuleBase" id="RU362091"/>
    </source>
</evidence>